<dbReference type="InterPro" id="IPR056924">
    <property type="entry name" value="SH3_Tf2-1"/>
</dbReference>
<reference evidence="2 3" key="1">
    <citation type="journal article" date="2012" name="Science">
        <title>The Paleozoic origin of enzymatic lignin decomposition reconstructed from 31 fungal genomes.</title>
        <authorList>
            <person name="Floudas D."/>
            <person name="Binder M."/>
            <person name="Riley R."/>
            <person name="Barry K."/>
            <person name="Blanchette R.A."/>
            <person name="Henrissat B."/>
            <person name="Martinez A.T."/>
            <person name="Otillar R."/>
            <person name="Spatafora J.W."/>
            <person name="Yadav J.S."/>
            <person name="Aerts A."/>
            <person name="Benoit I."/>
            <person name="Boyd A."/>
            <person name="Carlson A."/>
            <person name="Copeland A."/>
            <person name="Coutinho P.M."/>
            <person name="de Vries R.P."/>
            <person name="Ferreira P."/>
            <person name="Findley K."/>
            <person name="Foster B."/>
            <person name="Gaskell J."/>
            <person name="Glotzer D."/>
            <person name="Gorecki P."/>
            <person name="Heitman J."/>
            <person name="Hesse C."/>
            <person name="Hori C."/>
            <person name="Igarashi K."/>
            <person name="Jurgens J.A."/>
            <person name="Kallen N."/>
            <person name="Kersten P."/>
            <person name="Kohler A."/>
            <person name="Kuees U."/>
            <person name="Kumar T.K.A."/>
            <person name="Kuo A."/>
            <person name="LaButti K."/>
            <person name="Larrondo L.F."/>
            <person name="Lindquist E."/>
            <person name="Ling A."/>
            <person name="Lombard V."/>
            <person name="Lucas S."/>
            <person name="Lundell T."/>
            <person name="Martin R."/>
            <person name="McLaughlin D.J."/>
            <person name="Morgenstern I."/>
            <person name="Morin E."/>
            <person name="Murat C."/>
            <person name="Nagy L.G."/>
            <person name="Nolan M."/>
            <person name="Ohm R.A."/>
            <person name="Patyshakuliyeva A."/>
            <person name="Rokas A."/>
            <person name="Ruiz-Duenas F.J."/>
            <person name="Sabat G."/>
            <person name="Salamov A."/>
            <person name="Samejima M."/>
            <person name="Schmutz J."/>
            <person name="Slot J.C."/>
            <person name="St John F."/>
            <person name="Stenlid J."/>
            <person name="Sun H."/>
            <person name="Sun S."/>
            <person name="Syed K."/>
            <person name="Tsang A."/>
            <person name="Wiebenga A."/>
            <person name="Young D."/>
            <person name="Pisabarro A."/>
            <person name="Eastwood D.C."/>
            <person name="Martin F."/>
            <person name="Cullen D."/>
            <person name="Grigoriev I.V."/>
            <person name="Hibbett D.S."/>
        </authorList>
    </citation>
    <scope>NUCLEOTIDE SEQUENCE [LARGE SCALE GENOMIC DNA]</scope>
    <source>
        <strain evidence="2 3">MD-104</strain>
    </source>
</reference>
<dbReference type="STRING" id="742152.A0A2H3JT25"/>
<evidence type="ECO:0000259" key="1">
    <source>
        <dbReference type="Pfam" id="PF24626"/>
    </source>
</evidence>
<proteinExistence type="predicted"/>
<dbReference type="Proteomes" id="UP000218811">
    <property type="component" value="Unassembled WGS sequence"/>
</dbReference>
<feature type="non-terminal residue" evidence="2">
    <location>
        <position position="1"/>
    </location>
</feature>
<protein>
    <recommendedName>
        <fullName evidence="1">Tf2-1-like SH3-like domain-containing protein</fullName>
    </recommendedName>
</protein>
<dbReference type="Pfam" id="PF24626">
    <property type="entry name" value="SH3_Tf2-1"/>
    <property type="match status" value="1"/>
</dbReference>
<name>A0A2H3JT25_WOLCO</name>
<evidence type="ECO:0000313" key="2">
    <source>
        <dbReference type="EMBL" id="PCH42029.1"/>
    </source>
</evidence>
<evidence type="ECO:0000313" key="3">
    <source>
        <dbReference type="Proteomes" id="UP000218811"/>
    </source>
</evidence>
<dbReference type="AlphaFoldDB" id="A0A2H3JT25"/>
<sequence length="92" mass="10351">VGDKVMIDARDYQSTEQSLAPRYIRPFKIVEKLSPVTFRLHLGAQYCAYNPAFHASELVPYSSNVTRNPLGRPAPLLAPGEDQEYEVESILN</sequence>
<organism evidence="2 3">
    <name type="scientific">Wolfiporia cocos (strain MD-104)</name>
    <name type="common">Brown rot fungus</name>
    <dbReference type="NCBI Taxonomy" id="742152"/>
    <lineage>
        <taxon>Eukaryota</taxon>
        <taxon>Fungi</taxon>
        <taxon>Dikarya</taxon>
        <taxon>Basidiomycota</taxon>
        <taxon>Agaricomycotina</taxon>
        <taxon>Agaricomycetes</taxon>
        <taxon>Polyporales</taxon>
        <taxon>Phaeolaceae</taxon>
        <taxon>Wolfiporia</taxon>
    </lineage>
</organism>
<gene>
    <name evidence="2" type="ORF">WOLCODRAFT_57995</name>
</gene>
<feature type="non-terminal residue" evidence="2">
    <location>
        <position position="92"/>
    </location>
</feature>
<dbReference type="OrthoDB" id="3218226at2759"/>
<dbReference type="EMBL" id="KB468124">
    <property type="protein sequence ID" value="PCH42029.1"/>
    <property type="molecule type" value="Genomic_DNA"/>
</dbReference>
<feature type="domain" description="Tf2-1-like SH3-like" evidence="1">
    <location>
        <begin position="2"/>
        <end position="61"/>
    </location>
</feature>
<keyword evidence="3" id="KW-1185">Reference proteome</keyword>
<accession>A0A2H3JT25</accession>